<gene>
    <name evidence="1" type="ORF">DIJ64_09650</name>
</gene>
<sequence length="113" mass="12325">MQRLSYLMRAGRGTAAKERLDMMVTVTLSNGQVIRLETDDTGHETSGSYAIDDAGVLMIESRKIRSTGEVVVTRQRFSPAAWQCVEQDHAIGYSDVLPWTAGVIGSGVLSGHR</sequence>
<evidence type="ECO:0000313" key="2">
    <source>
        <dbReference type="Proteomes" id="UP000249682"/>
    </source>
</evidence>
<proteinExistence type="predicted"/>
<reference evidence="1 2" key="1">
    <citation type="submission" date="2018-05" db="EMBL/GenBank/DDBJ databases">
        <title>Evolution of small genomes with special reference to Mycobacterium leprae.</title>
        <authorList>
            <person name="Mohanty P.S."/>
            <person name="Bansal A.K."/>
            <person name="Gupta U.D."/>
            <person name="Naaz F."/>
            <person name="Dwivedi V.D."/>
            <person name="Singh H."/>
            <person name="Gupta G."/>
            <person name="Sharma S."/>
            <person name="Arora M."/>
        </authorList>
    </citation>
    <scope>NUCLEOTIDE SEQUENCE [LARGE SCALE GENOMIC DNA]</scope>
    <source>
        <strain evidence="1 2">MRHRU-235-G</strain>
    </source>
</reference>
<organism evidence="1 2">
    <name type="scientific">Mycobacterium leprae</name>
    <dbReference type="NCBI Taxonomy" id="1769"/>
    <lineage>
        <taxon>Bacteria</taxon>
        <taxon>Bacillati</taxon>
        <taxon>Actinomycetota</taxon>
        <taxon>Actinomycetes</taxon>
        <taxon>Mycobacteriales</taxon>
        <taxon>Mycobacteriaceae</taxon>
        <taxon>Mycobacterium</taxon>
    </lineage>
</organism>
<dbReference type="AlphaFoldDB" id="A0AAD0KRD4"/>
<dbReference type="EMBL" id="CP029543">
    <property type="protein sequence ID" value="AWV48223.1"/>
    <property type="molecule type" value="Genomic_DNA"/>
</dbReference>
<accession>A0AAD0KRD4</accession>
<protein>
    <submittedName>
        <fullName evidence="1">Uncharacterized protein</fullName>
    </submittedName>
</protein>
<evidence type="ECO:0000313" key="1">
    <source>
        <dbReference type="EMBL" id="AWV48223.1"/>
    </source>
</evidence>
<name>A0AAD0KRD4_MYCLR</name>
<dbReference type="Proteomes" id="UP000249682">
    <property type="component" value="Chromosome"/>
</dbReference>